<keyword evidence="3" id="KW-0515">Mutator protein</keyword>
<evidence type="ECO:0000256" key="1">
    <source>
        <dbReference type="ARBA" id="ARBA00001946"/>
    </source>
</evidence>
<feature type="region of interest" description="Disordered" evidence="17">
    <location>
        <begin position="144"/>
        <end position="172"/>
    </location>
</feature>
<evidence type="ECO:0000256" key="5">
    <source>
        <dbReference type="ARBA" id="ARBA00022723"/>
    </source>
</evidence>
<comment type="caution">
    <text evidence="19">The sequence shown here is derived from an EMBL/GenBank/DDBJ whole genome shotgun (WGS) entry which is preliminary data.</text>
</comment>
<dbReference type="EC" id="3.6.1.55" evidence="12"/>
<dbReference type="InterPro" id="IPR047127">
    <property type="entry name" value="MutT-like"/>
</dbReference>
<keyword evidence="9" id="KW-0234">DNA repair</keyword>
<dbReference type="CDD" id="cd02883">
    <property type="entry name" value="NUDIX_Hydrolase"/>
    <property type="match status" value="1"/>
</dbReference>
<dbReference type="eggNOG" id="COG0494">
    <property type="taxonomic scope" value="Bacteria"/>
</dbReference>
<evidence type="ECO:0000256" key="12">
    <source>
        <dbReference type="ARBA" id="ARBA00038905"/>
    </source>
</evidence>
<keyword evidence="7" id="KW-0378">Hydrolase</keyword>
<dbReference type="InterPro" id="IPR020084">
    <property type="entry name" value="NUDIX_hydrolase_CS"/>
</dbReference>
<feature type="domain" description="Nudix hydrolase" evidence="18">
    <location>
        <begin position="13"/>
        <end position="139"/>
    </location>
</feature>
<dbReference type="Proteomes" id="UP000029994">
    <property type="component" value="Unassembled WGS sequence"/>
</dbReference>
<evidence type="ECO:0000256" key="8">
    <source>
        <dbReference type="ARBA" id="ARBA00022842"/>
    </source>
</evidence>
<dbReference type="GO" id="GO:0006281">
    <property type="term" value="P:DNA repair"/>
    <property type="evidence" value="ECO:0007669"/>
    <property type="project" value="UniProtKB-KW"/>
</dbReference>
<comment type="catalytic activity">
    <reaction evidence="11">
        <text>8-oxo-GTP + H2O = 8-oxo-GMP + diphosphate + H(+)</text>
        <dbReference type="Rhea" id="RHEA:67616"/>
        <dbReference type="ChEBI" id="CHEBI:15377"/>
        <dbReference type="ChEBI" id="CHEBI:15378"/>
        <dbReference type="ChEBI" id="CHEBI:33019"/>
        <dbReference type="ChEBI" id="CHEBI:143553"/>
        <dbReference type="ChEBI" id="CHEBI:145694"/>
    </reaction>
</comment>
<dbReference type="GO" id="GO:0044716">
    <property type="term" value="F:8-oxo-GDP phosphatase activity"/>
    <property type="evidence" value="ECO:0007669"/>
    <property type="project" value="TreeGrafter"/>
</dbReference>
<evidence type="ECO:0000256" key="17">
    <source>
        <dbReference type="SAM" id="MobiDB-lite"/>
    </source>
</evidence>
<evidence type="ECO:0000256" key="6">
    <source>
        <dbReference type="ARBA" id="ARBA00022763"/>
    </source>
</evidence>
<dbReference type="SUPFAM" id="SSF55811">
    <property type="entry name" value="Nudix"/>
    <property type="match status" value="1"/>
</dbReference>
<evidence type="ECO:0000256" key="7">
    <source>
        <dbReference type="ARBA" id="ARBA00022801"/>
    </source>
</evidence>
<keyword evidence="20" id="KW-1185">Reference proteome</keyword>
<comment type="catalytic activity">
    <reaction evidence="10">
        <text>8-oxo-dGTP + H2O = 8-oxo-dGMP + diphosphate + H(+)</text>
        <dbReference type="Rhea" id="RHEA:31575"/>
        <dbReference type="ChEBI" id="CHEBI:15377"/>
        <dbReference type="ChEBI" id="CHEBI:15378"/>
        <dbReference type="ChEBI" id="CHEBI:33019"/>
        <dbReference type="ChEBI" id="CHEBI:63224"/>
        <dbReference type="ChEBI" id="CHEBI:77896"/>
        <dbReference type="EC" id="3.6.1.55"/>
    </reaction>
</comment>
<name>A0A099LYJ5_9VIBR</name>
<dbReference type="Gene3D" id="3.90.79.10">
    <property type="entry name" value="Nucleoside Triphosphate Pyrophosphohydrolase"/>
    <property type="match status" value="1"/>
</dbReference>
<evidence type="ECO:0000256" key="13">
    <source>
        <dbReference type="ARBA" id="ARBA00040794"/>
    </source>
</evidence>
<dbReference type="EMBL" id="JMCG01000001">
    <property type="protein sequence ID" value="KGK12322.1"/>
    <property type="molecule type" value="Genomic_DNA"/>
</dbReference>
<dbReference type="GO" id="GO:0035539">
    <property type="term" value="F:8-oxo-7,8-dihydrodeoxyguanosine triphosphate pyrophosphatase activity"/>
    <property type="evidence" value="ECO:0007669"/>
    <property type="project" value="UniProtKB-EC"/>
</dbReference>
<feature type="compositionally biased region" description="Polar residues" evidence="17">
    <location>
        <begin position="146"/>
        <end position="159"/>
    </location>
</feature>
<evidence type="ECO:0000256" key="9">
    <source>
        <dbReference type="ARBA" id="ARBA00023204"/>
    </source>
</evidence>
<reference evidence="19 20" key="1">
    <citation type="submission" date="2014-04" db="EMBL/GenBank/DDBJ databases">
        <title>Genome sequencing of Vibrio navarrensis strains.</title>
        <authorList>
            <person name="Gladney L.M."/>
            <person name="Katz L.S."/>
            <person name="Marino-Ramirez L."/>
            <person name="Jordan I.K."/>
        </authorList>
    </citation>
    <scope>NUCLEOTIDE SEQUENCE [LARGE SCALE GENOMIC DNA]</scope>
    <source>
        <strain evidence="19 20">ATCC 51183</strain>
    </source>
</reference>
<dbReference type="STRING" id="29495.EA26_13755"/>
<sequence length="172" mass="19450">MENRINLRGFNMQVHPCVSFILLKDNQILLEKRAKEKACDPNMVAIPGGHMEAGESQIETLEREVTEELGVKVTQADYLCSLYHPTSELQLLHYYVVRGWQGELSCHEAESVFWTPLHNQAADTEADNTALQELIRLQQHGLFQQPPRQQKVSKSSKIQPTLKLSGKIGTQG</sequence>
<gene>
    <name evidence="19" type="ORF">EA26_13755</name>
</gene>
<evidence type="ECO:0000256" key="11">
    <source>
        <dbReference type="ARBA" id="ARBA00036904"/>
    </source>
</evidence>
<dbReference type="InterPro" id="IPR015797">
    <property type="entry name" value="NUDIX_hydrolase-like_dom_sf"/>
</dbReference>
<dbReference type="GO" id="GO:0006260">
    <property type="term" value="P:DNA replication"/>
    <property type="evidence" value="ECO:0007669"/>
    <property type="project" value="UniProtKB-KW"/>
</dbReference>
<dbReference type="PROSITE" id="PS00893">
    <property type="entry name" value="NUDIX_BOX"/>
    <property type="match status" value="1"/>
</dbReference>
<accession>A0A099LYJ5</accession>
<dbReference type="PANTHER" id="PTHR47707">
    <property type="entry name" value="8-OXO-DGTP DIPHOSPHATASE"/>
    <property type="match status" value="1"/>
</dbReference>
<evidence type="ECO:0000256" key="14">
    <source>
        <dbReference type="ARBA" id="ARBA00041592"/>
    </source>
</evidence>
<evidence type="ECO:0000256" key="16">
    <source>
        <dbReference type="ARBA" id="ARBA00042798"/>
    </source>
</evidence>
<evidence type="ECO:0000256" key="3">
    <source>
        <dbReference type="ARBA" id="ARBA00022457"/>
    </source>
</evidence>
<evidence type="ECO:0000256" key="10">
    <source>
        <dbReference type="ARBA" id="ARBA00035861"/>
    </source>
</evidence>
<keyword evidence="5" id="KW-0479">Metal-binding</keyword>
<protein>
    <recommendedName>
        <fullName evidence="13">8-oxo-dGTP diphosphatase</fullName>
        <ecNumber evidence="12">3.6.1.55</ecNumber>
    </recommendedName>
    <alternativeName>
        <fullName evidence="16">7,8-dihydro-8-oxoguanine-triphosphatase</fullName>
    </alternativeName>
    <alternativeName>
        <fullName evidence="15">Mutator protein MutT</fullName>
    </alternativeName>
    <alternativeName>
        <fullName evidence="14">dGTP pyrophosphohydrolase</fullName>
    </alternativeName>
</protein>
<dbReference type="PROSITE" id="PS51462">
    <property type="entry name" value="NUDIX"/>
    <property type="match status" value="1"/>
</dbReference>
<dbReference type="GO" id="GO:0008413">
    <property type="term" value="F:8-oxo-7,8-dihydroguanosine triphosphate pyrophosphatase activity"/>
    <property type="evidence" value="ECO:0007669"/>
    <property type="project" value="TreeGrafter"/>
</dbReference>
<dbReference type="InterPro" id="IPR000086">
    <property type="entry name" value="NUDIX_hydrolase_dom"/>
</dbReference>
<evidence type="ECO:0000256" key="2">
    <source>
        <dbReference type="ARBA" id="ARBA00005582"/>
    </source>
</evidence>
<evidence type="ECO:0000313" key="20">
    <source>
        <dbReference type="Proteomes" id="UP000029994"/>
    </source>
</evidence>
<dbReference type="GO" id="GO:0044715">
    <property type="term" value="F:8-oxo-dGDP phosphatase activity"/>
    <property type="evidence" value="ECO:0007669"/>
    <property type="project" value="TreeGrafter"/>
</dbReference>
<keyword evidence="4" id="KW-0235">DNA replication</keyword>
<dbReference type="PANTHER" id="PTHR47707:SF1">
    <property type="entry name" value="NUDIX HYDROLASE FAMILY PROTEIN"/>
    <property type="match status" value="1"/>
</dbReference>
<evidence type="ECO:0000256" key="15">
    <source>
        <dbReference type="ARBA" id="ARBA00041979"/>
    </source>
</evidence>
<comment type="cofactor">
    <cofactor evidence="1">
        <name>Mg(2+)</name>
        <dbReference type="ChEBI" id="CHEBI:18420"/>
    </cofactor>
</comment>
<keyword evidence="8" id="KW-0460">Magnesium</keyword>
<evidence type="ECO:0000256" key="4">
    <source>
        <dbReference type="ARBA" id="ARBA00022705"/>
    </source>
</evidence>
<dbReference type="AlphaFoldDB" id="A0A099LYJ5"/>
<dbReference type="GO" id="GO:0046872">
    <property type="term" value="F:metal ion binding"/>
    <property type="evidence" value="ECO:0007669"/>
    <property type="project" value="UniProtKB-KW"/>
</dbReference>
<evidence type="ECO:0000259" key="18">
    <source>
        <dbReference type="PROSITE" id="PS51462"/>
    </source>
</evidence>
<keyword evidence="6" id="KW-0227">DNA damage</keyword>
<evidence type="ECO:0000313" key="19">
    <source>
        <dbReference type="EMBL" id="KGK12322.1"/>
    </source>
</evidence>
<dbReference type="Pfam" id="PF00293">
    <property type="entry name" value="NUDIX"/>
    <property type="match status" value="1"/>
</dbReference>
<proteinExistence type="inferred from homology"/>
<comment type="similarity">
    <text evidence="2">Belongs to the Nudix hydrolase family.</text>
</comment>
<organism evidence="19 20">
    <name type="scientific">Vibrio navarrensis</name>
    <dbReference type="NCBI Taxonomy" id="29495"/>
    <lineage>
        <taxon>Bacteria</taxon>
        <taxon>Pseudomonadati</taxon>
        <taxon>Pseudomonadota</taxon>
        <taxon>Gammaproteobacteria</taxon>
        <taxon>Vibrionales</taxon>
        <taxon>Vibrionaceae</taxon>
        <taxon>Vibrio</taxon>
    </lineage>
</organism>